<keyword evidence="2" id="KW-0560">Oxidoreductase</keyword>
<organism evidence="4 5">
    <name type="scientific">Verticillium longisporum</name>
    <name type="common">Verticillium dahliae var. longisporum</name>
    <dbReference type="NCBI Taxonomy" id="100787"/>
    <lineage>
        <taxon>Eukaryota</taxon>
        <taxon>Fungi</taxon>
        <taxon>Dikarya</taxon>
        <taxon>Ascomycota</taxon>
        <taxon>Pezizomycotina</taxon>
        <taxon>Sordariomycetes</taxon>
        <taxon>Hypocreomycetidae</taxon>
        <taxon>Glomerellales</taxon>
        <taxon>Plectosphaerellaceae</taxon>
        <taxon>Verticillium</taxon>
    </lineage>
</organism>
<evidence type="ECO:0000313" key="5">
    <source>
        <dbReference type="Proteomes" id="UP000044602"/>
    </source>
</evidence>
<evidence type="ECO:0000313" key="4">
    <source>
        <dbReference type="EMBL" id="CRK38513.1"/>
    </source>
</evidence>
<evidence type="ECO:0000256" key="1">
    <source>
        <dbReference type="ARBA" id="ARBA00001917"/>
    </source>
</evidence>
<dbReference type="PROSITE" id="PS51349">
    <property type="entry name" value="FMN_HYDROXY_ACID_DH_2"/>
    <property type="match status" value="1"/>
</dbReference>
<feature type="non-terminal residue" evidence="4">
    <location>
        <position position="109"/>
    </location>
</feature>
<dbReference type="InterPro" id="IPR037396">
    <property type="entry name" value="FMN_HAD"/>
</dbReference>
<evidence type="ECO:0000259" key="3">
    <source>
        <dbReference type="PROSITE" id="PS51349"/>
    </source>
</evidence>
<keyword evidence="5" id="KW-1185">Reference proteome</keyword>
<dbReference type="Pfam" id="PF01070">
    <property type="entry name" value="FMN_dh"/>
    <property type="match status" value="1"/>
</dbReference>
<dbReference type="Gene3D" id="3.20.20.70">
    <property type="entry name" value="Aldolase class I"/>
    <property type="match status" value="1"/>
</dbReference>
<reference evidence="4 5" key="1">
    <citation type="submission" date="2015-05" db="EMBL/GenBank/DDBJ databases">
        <authorList>
            <person name="Wang D.B."/>
            <person name="Wang M."/>
        </authorList>
    </citation>
    <scope>NUCLEOTIDE SEQUENCE [LARGE SCALE GENOMIC DNA]</scope>
    <source>
        <strain evidence="4">VL1</strain>
    </source>
</reference>
<dbReference type="STRING" id="100787.A0A0G4MWC1"/>
<dbReference type="InterPro" id="IPR013785">
    <property type="entry name" value="Aldolase_TIM"/>
</dbReference>
<proteinExistence type="predicted"/>
<dbReference type="AlphaFoldDB" id="A0A0G4MWC1"/>
<protein>
    <recommendedName>
        <fullName evidence="3">FMN hydroxy acid dehydrogenase domain-containing protein</fullName>
    </recommendedName>
</protein>
<comment type="cofactor">
    <cofactor evidence="1">
        <name>FMN</name>
        <dbReference type="ChEBI" id="CHEBI:58210"/>
    </cofactor>
</comment>
<dbReference type="EMBL" id="CVQH01025539">
    <property type="protein sequence ID" value="CRK38513.1"/>
    <property type="molecule type" value="Genomic_DNA"/>
</dbReference>
<dbReference type="PANTHER" id="PTHR10578:SF104">
    <property type="entry name" value="CYTOCHROME B2, MITOCHONDRIAL-RELATED"/>
    <property type="match status" value="1"/>
</dbReference>
<name>A0A0G4MWC1_VERLO</name>
<feature type="domain" description="FMN hydroxy acid dehydrogenase" evidence="3">
    <location>
        <begin position="1"/>
        <end position="109"/>
    </location>
</feature>
<gene>
    <name evidence="4" type="ORF">BN1708_016638</name>
</gene>
<dbReference type="SUPFAM" id="SSF51395">
    <property type="entry name" value="FMN-linked oxidoreductases"/>
    <property type="match status" value="1"/>
</dbReference>
<evidence type="ECO:0000256" key="2">
    <source>
        <dbReference type="ARBA" id="ARBA00023002"/>
    </source>
</evidence>
<dbReference type="InterPro" id="IPR000262">
    <property type="entry name" value="FMN-dep_DH"/>
</dbReference>
<accession>A0A0G4MWC1</accession>
<dbReference type="PANTHER" id="PTHR10578">
    <property type="entry name" value="S -2-HYDROXY-ACID OXIDASE-RELATED"/>
    <property type="match status" value="1"/>
</dbReference>
<dbReference type="GO" id="GO:0016491">
    <property type="term" value="F:oxidoreductase activity"/>
    <property type="evidence" value="ECO:0007669"/>
    <property type="project" value="UniProtKB-KW"/>
</dbReference>
<dbReference type="Proteomes" id="UP000044602">
    <property type="component" value="Unassembled WGS sequence"/>
</dbReference>
<sequence>MDAVRAAEHGVEAIIVSNHGGRSLDTSPATILVLLELQKNCPDVFDKMEVYVDGGVTRGTDIFKALCLGARAVGVGRGLLYALNYGTQGVERYIDRWREQSLTLNSPAR</sequence>